<dbReference type="Proteomes" id="UP001066276">
    <property type="component" value="Chromosome 10"/>
</dbReference>
<reference evidence="2" key="1">
    <citation type="journal article" date="2022" name="bioRxiv">
        <title>Sequencing and chromosome-scale assembly of the giantPleurodeles waltlgenome.</title>
        <authorList>
            <person name="Brown T."/>
            <person name="Elewa A."/>
            <person name="Iarovenko S."/>
            <person name="Subramanian E."/>
            <person name="Araus A.J."/>
            <person name="Petzold A."/>
            <person name="Susuki M."/>
            <person name="Suzuki K.-i.T."/>
            <person name="Hayashi T."/>
            <person name="Toyoda A."/>
            <person name="Oliveira C."/>
            <person name="Osipova E."/>
            <person name="Leigh N.D."/>
            <person name="Simon A."/>
            <person name="Yun M.H."/>
        </authorList>
    </citation>
    <scope>NUCLEOTIDE SEQUENCE</scope>
    <source>
        <strain evidence="2">20211129_DDA</strain>
        <tissue evidence="2">Liver</tissue>
    </source>
</reference>
<evidence type="ECO:0000313" key="2">
    <source>
        <dbReference type="EMBL" id="KAJ1098173.1"/>
    </source>
</evidence>
<evidence type="ECO:0000313" key="3">
    <source>
        <dbReference type="Proteomes" id="UP001066276"/>
    </source>
</evidence>
<protein>
    <submittedName>
        <fullName evidence="2">Uncharacterized protein</fullName>
    </submittedName>
</protein>
<sequence length="192" mass="21445">MRTGSDPRIAAVRSHFCRQTDTVASVVQKTLLGAGGTINRAAASETARGPLGEVGHAPDCSAEHGENRIYPRTPRTTTITITMVSFPALEPFLVDGPPSVTAAKWKLWVERLENYFAAMAIDQDRKRPMFLHLGGREIHKISKSVVEEDPPFSYQTLKRAITAYFERLANPDYECFLLRKARQLPEELVDAF</sequence>
<comment type="caution">
    <text evidence="2">The sequence shown here is derived from an EMBL/GenBank/DDBJ whole genome shotgun (WGS) entry which is preliminary data.</text>
</comment>
<dbReference type="AlphaFoldDB" id="A0AAV7MAM0"/>
<gene>
    <name evidence="2" type="ORF">NDU88_003289</name>
</gene>
<evidence type="ECO:0000256" key="1">
    <source>
        <dbReference type="SAM" id="MobiDB-lite"/>
    </source>
</evidence>
<feature type="region of interest" description="Disordered" evidence="1">
    <location>
        <begin position="45"/>
        <end position="70"/>
    </location>
</feature>
<keyword evidence="3" id="KW-1185">Reference proteome</keyword>
<organism evidence="2 3">
    <name type="scientific">Pleurodeles waltl</name>
    <name type="common">Iberian ribbed newt</name>
    <dbReference type="NCBI Taxonomy" id="8319"/>
    <lineage>
        <taxon>Eukaryota</taxon>
        <taxon>Metazoa</taxon>
        <taxon>Chordata</taxon>
        <taxon>Craniata</taxon>
        <taxon>Vertebrata</taxon>
        <taxon>Euteleostomi</taxon>
        <taxon>Amphibia</taxon>
        <taxon>Batrachia</taxon>
        <taxon>Caudata</taxon>
        <taxon>Salamandroidea</taxon>
        <taxon>Salamandridae</taxon>
        <taxon>Pleurodelinae</taxon>
        <taxon>Pleurodeles</taxon>
    </lineage>
</organism>
<accession>A0AAV7MAM0</accession>
<proteinExistence type="predicted"/>
<dbReference type="EMBL" id="JANPWB010000014">
    <property type="protein sequence ID" value="KAJ1098173.1"/>
    <property type="molecule type" value="Genomic_DNA"/>
</dbReference>
<name>A0AAV7MAM0_PLEWA</name>